<dbReference type="EMBL" id="PKSL01000349">
    <property type="protein sequence ID" value="POV95347.1"/>
    <property type="molecule type" value="Genomic_DNA"/>
</dbReference>
<evidence type="ECO:0000256" key="1">
    <source>
        <dbReference type="SAM" id="MobiDB-lite"/>
    </source>
</evidence>
<dbReference type="AlphaFoldDB" id="A0A2S4UDI8"/>
<reference evidence="2" key="1">
    <citation type="submission" date="2017-12" db="EMBL/GenBank/DDBJ databases">
        <title>Gene loss provides genomic basis for host adaptation in cereal stripe rust fungi.</title>
        <authorList>
            <person name="Xia C."/>
        </authorList>
    </citation>
    <scope>NUCLEOTIDE SEQUENCE [LARGE SCALE GENOMIC DNA]</scope>
    <source>
        <strain evidence="2">93-210</strain>
    </source>
</reference>
<comment type="caution">
    <text evidence="2">The sequence shown here is derived from an EMBL/GenBank/DDBJ whole genome shotgun (WGS) entry which is preliminary data.</text>
</comment>
<sequence>MGRVWANPRGSHSAPLQSGAGPGWGDSPWDSPPDPPRKQTGCCGSFAGWGGSRVISD</sequence>
<dbReference type="VEuPathDB" id="FungiDB:PSTT_16290"/>
<feature type="region of interest" description="Disordered" evidence="1">
    <location>
        <begin position="1"/>
        <end position="57"/>
    </location>
</feature>
<dbReference type="Proteomes" id="UP000239156">
    <property type="component" value="Unassembled WGS sequence"/>
</dbReference>
<protein>
    <submittedName>
        <fullName evidence="2">Uncharacterized protein</fullName>
    </submittedName>
</protein>
<accession>A0A2S4UDI8</accession>
<proteinExistence type="predicted"/>
<evidence type="ECO:0000313" key="2">
    <source>
        <dbReference type="EMBL" id="POV95347.1"/>
    </source>
</evidence>
<name>A0A2S4UDI8_9BASI</name>
<organism evidence="2 3">
    <name type="scientific">Puccinia striiformis</name>
    <dbReference type="NCBI Taxonomy" id="27350"/>
    <lineage>
        <taxon>Eukaryota</taxon>
        <taxon>Fungi</taxon>
        <taxon>Dikarya</taxon>
        <taxon>Basidiomycota</taxon>
        <taxon>Pucciniomycotina</taxon>
        <taxon>Pucciniomycetes</taxon>
        <taxon>Pucciniales</taxon>
        <taxon>Pucciniaceae</taxon>
        <taxon>Puccinia</taxon>
    </lineage>
</organism>
<keyword evidence="3" id="KW-1185">Reference proteome</keyword>
<gene>
    <name evidence="2" type="ORF">PSTT_16290</name>
</gene>
<evidence type="ECO:0000313" key="3">
    <source>
        <dbReference type="Proteomes" id="UP000239156"/>
    </source>
</evidence>